<dbReference type="Proteomes" id="UP000679307">
    <property type="component" value="Chromosome"/>
</dbReference>
<evidence type="ECO:0000256" key="2">
    <source>
        <dbReference type="ARBA" id="ARBA00023043"/>
    </source>
</evidence>
<keyword evidence="2 3" id="KW-0040">ANK repeat</keyword>
<dbReference type="SMART" id="SM00248">
    <property type="entry name" value="ANK"/>
    <property type="match status" value="3"/>
</dbReference>
<organism evidence="4 5">
    <name type="scientific">Nocardioides aquaticus</name>
    <dbReference type="NCBI Taxonomy" id="160826"/>
    <lineage>
        <taxon>Bacteria</taxon>
        <taxon>Bacillati</taxon>
        <taxon>Actinomycetota</taxon>
        <taxon>Actinomycetes</taxon>
        <taxon>Propionibacteriales</taxon>
        <taxon>Nocardioidaceae</taxon>
        <taxon>Nocardioides</taxon>
    </lineage>
</organism>
<name>A0ABX8ECI4_9ACTN</name>
<dbReference type="PANTHER" id="PTHR24171:SF9">
    <property type="entry name" value="ANKYRIN REPEAT DOMAIN-CONTAINING PROTEIN 39"/>
    <property type="match status" value="1"/>
</dbReference>
<feature type="repeat" description="ANK" evidence="3">
    <location>
        <begin position="34"/>
        <end position="66"/>
    </location>
</feature>
<accession>A0ABX8ECI4</accession>
<proteinExistence type="predicted"/>
<dbReference type="PROSITE" id="PS50088">
    <property type="entry name" value="ANK_REPEAT"/>
    <property type="match status" value="2"/>
</dbReference>
<evidence type="ECO:0000313" key="4">
    <source>
        <dbReference type="EMBL" id="QVT78084.1"/>
    </source>
</evidence>
<dbReference type="PROSITE" id="PS50297">
    <property type="entry name" value="ANK_REP_REGION"/>
    <property type="match status" value="2"/>
</dbReference>
<evidence type="ECO:0000256" key="1">
    <source>
        <dbReference type="ARBA" id="ARBA00022737"/>
    </source>
</evidence>
<evidence type="ECO:0000313" key="5">
    <source>
        <dbReference type="Proteomes" id="UP000679307"/>
    </source>
</evidence>
<keyword evidence="5" id="KW-1185">Reference proteome</keyword>
<keyword evidence="1" id="KW-0677">Repeat</keyword>
<dbReference type="Pfam" id="PF12796">
    <property type="entry name" value="Ank_2"/>
    <property type="match status" value="1"/>
</dbReference>
<gene>
    <name evidence="4" type="ORF">ENKNEFLB_00456</name>
</gene>
<sequence length="128" mass="13652">MGRSALHYAAVDVDNVRVRRLLDEGADVRVVDGRGFTPLHFAAQQGNLEGVRVLLAAGADPRAQNALGNDPLRSAMQAPQDLELIISELMAHGADPESPNAHGSSTATMVRLMERQDLADLMGVRLSG</sequence>
<dbReference type="PANTHER" id="PTHR24171">
    <property type="entry name" value="ANKYRIN REPEAT DOMAIN-CONTAINING PROTEIN 39-RELATED"/>
    <property type="match status" value="1"/>
</dbReference>
<dbReference type="InterPro" id="IPR002110">
    <property type="entry name" value="Ankyrin_rpt"/>
</dbReference>
<reference evidence="4 5" key="1">
    <citation type="submission" date="2021-05" db="EMBL/GenBank/DDBJ databases">
        <title>Complete genome of Nocardioides aquaticus KCTC 9944T isolated from meromictic and hypersaline Ekho Lake, Antarctica.</title>
        <authorList>
            <person name="Hwang K."/>
            <person name="Kim K.M."/>
            <person name="Choe H."/>
        </authorList>
    </citation>
    <scope>NUCLEOTIDE SEQUENCE [LARGE SCALE GENOMIC DNA]</scope>
    <source>
        <strain evidence="4 5">KCTC 9944</strain>
    </source>
</reference>
<dbReference type="EMBL" id="CP075371">
    <property type="protein sequence ID" value="QVT78084.1"/>
    <property type="molecule type" value="Genomic_DNA"/>
</dbReference>
<evidence type="ECO:0000256" key="3">
    <source>
        <dbReference type="PROSITE-ProRule" id="PRU00023"/>
    </source>
</evidence>
<feature type="repeat" description="ANK" evidence="3">
    <location>
        <begin position="1"/>
        <end position="33"/>
    </location>
</feature>
<protein>
    <submittedName>
        <fullName evidence="4">Actin-binding protein</fullName>
    </submittedName>
</protein>